<evidence type="ECO:0000256" key="2">
    <source>
        <dbReference type="ARBA" id="ARBA00022475"/>
    </source>
</evidence>
<evidence type="ECO:0000256" key="3">
    <source>
        <dbReference type="ARBA" id="ARBA00022692"/>
    </source>
</evidence>
<evidence type="ECO:0000256" key="1">
    <source>
        <dbReference type="ARBA" id="ARBA00004651"/>
    </source>
</evidence>
<dbReference type="GO" id="GO:0005886">
    <property type="term" value="C:plasma membrane"/>
    <property type="evidence" value="ECO:0007669"/>
    <property type="project" value="UniProtKB-SubCell"/>
</dbReference>
<dbReference type="Pfam" id="PF01810">
    <property type="entry name" value="LysE"/>
    <property type="match status" value="1"/>
</dbReference>
<dbReference type="PANTHER" id="PTHR30086">
    <property type="entry name" value="ARGININE EXPORTER PROTEIN ARGO"/>
    <property type="match status" value="1"/>
</dbReference>
<reference evidence="7 8" key="1">
    <citation type="submission" date="2016-01" db="EMBL/GenBank/DDBJ databases">
        <title>Complete genome sequence of a soil Actinobacterium, Isoptericola dokdonensis DS-3.</title>
        <authorList>
            <person name="Kwon S.-K."/>
            <person name="Kim J.F."/>
        </authorList>
    </citation>
    <scope>NUCLEOTIDE SEQUENCE [LARGE SCALE GENOMIC DNA]</scope>
    <source>
        <strain evidence="7 8">DS-3</strain>
    </source>
</reference>
<evidence type="ECO:0000256" key="4">
    <source>
        <dbReference type="ARBA" id="ARBA00022989"/>
    </source>
</evidence>
<keyword evidence="4 6" id="KW-1133">Transmembrane helix</keyword>
<organism evidence="7 8">
    <name type="scientific">Isoptericola dokdonensis DS-3</name>
    <dbReference type="NCBI Taxonomy" id="1300344"/>
    <lineage>
        <taxon>Bacteria</taxon>
        <taxon>Bacillati</taxon>
        <taxon>Actinomycetota</taxon>
        <taxon>Actinomycetes</taxon>
        <taxon>Micrococcales</taxon>
        <taxon>Promicromonosporaceae</taxon>
        <taxon>Isoptericola</taxon>
    </lineage>
</organism>
<dbReference type="InterPro" id="IPR001123">
    <property type="entry name" value="LeuE-type"/>
</dbReference>
<comment type="subcellular location">
    <subcellularLocation>
        <location evidence="1">Cell membrane</location>
        <topology evidence="1">Multi-pass membrane protein</topology>
    </subcellularLocation>
</comment>
<feature type="transmembrane region" description="Helical" evidence="6">
    <location>
        <begin position="38"/>
        <end position="68"/>
    </location>
</feature>
<dbReference type="EMBL" id="CP014209">
    <property type="protein sequence ID" value="ANC30666.1"/>
    <property type="molecule type" value="Genomic_DNA"/>
</dbReference>
<evidence type="ECO:0000256" key="6">
    <source>
        <dbReference type="SAM" id="Phobius"/>
    </source>
</evidence>
<protein>
    <submittedName>
        <fullName evidence="7">Threonine efflux protein</fullName>
    </submittedName>
</protein>
<keyword evidence="8" id="KW-1185">Reference proteome</keyword>
<gene>
    <name evidence="7" type="primary">rhtC</name>
    <name evidence="7" type="ORF">I598_1097</name>
</gene>
<dbReference type="AlphaFoldDB" id="A0A168EYW2"/>
<dbReference type="KEGG" id="ido:I598_1097"/>
<dbReference type="RefSeq" id="WP_068201981.1">
    <property type="nucleotide sequence ID" value="NZ_CP014209.1"/>
</dbReference>
<dbReference type="Proteomes" id="UP000076794">
    <property type="component" value="Chromosome"/>
</dbReference>
<dbReference type="GO" id="GO:0015171">
    <property type="term" value="F:amino acid transmembrane transporter activity"/>
    <property type="evidence" value="ECO:0007669"/>
    <property type="project" value="TreeGrafter"/>
</dbReference>
<feature type="transmembrane region" description="Helical" evidence="6">
    <location>
        <begin position="75"/>
        <end position="96"/>
    </location>
</feature>
<accession>A0A168EYW2</accession>
<dbReference type="PATRIC" id="fig|1300344.3.peg.1103"/>
<evidence type="ECO:0000256" key="5">
    <source>
        <dbReference type="ARBA" id="ARBA00023136"/>
    </source>
</evidence>
<sequence length="212" mass="21533">MTVPEALLAFALVAGLLTVVPGLDTALVLRSTVTRSRAHGFAALAGIQVGTLVWGVAAAAGAAALLAASQTAYRVLTVVGAAYLVWLGGTMLWSSFRRPAGPSPDELPVISGGHGRDLGTGLVTNLLNPKVGVFYVATIPQFVPDGVNPLAMGALLALVHCALGTAWLTGVVLAAGSLGPRLRRASATRWIDRVTGGVLVALGARLAVTARV</sequence>
<proteinExistence type="predicted"/>
<keyword evidence="5 6" id="KW-0472">Membrane</keyword>
<dbReference type="PANTHER" id="PTHR30086:SF20">
    <property type="entry name" value="ARGININE EXPORTER PROTEIN ARGO-RELATED"/>
    <property type="match status" value="1"/>
</dbReference>
<feature type="transmembrane region" description="Helical" evidence="6">
    <location>
        <begin position="150"/>
        <end position="178"/>
    </location>
</feature>
<evidence type="ECO:0000313" key="8">
    <source>
        <dbReference type="Proteomes" id="UP000076794"/>
    </source>
</evidence>
<dbReference type="OrthoDB" id="3175972at2"/>
<evidence type="ECO:0000313" key="7">
    <source>
        <dbReference type="EMBL" id="ANC30666.1"/>
    </source>
</evidence>
<keyword evidence="3 6" id="KW-0812">Transmembrane</keyword>
<dbReference type="PIRSF" id="PIRSF006324">
    <property type="entry name" value="LeuE"/>
    <property type="match status" value="1"/>
</dbReference>
<keyword evidence="2" id="KW-1003">Cell membrane</keyword>
<name>A0A168EYW2_9MICO</name>